<name>A0A1H6KSC5_9BACT</name>
<evidence type="ECO:0000313" key="3">
    <source>
        <dbReference type="Proteomes" id="UP000176204"/>
    </source>
</evidence>
<keyword evidence="1" id="KW-1133">Transmembrane helix</keyword>
<evidence type="ECO:0000256" key="1">
    <source>
        <dbReference type="SAM" id="Phobius"/>
    </source>
</evidence>
<evidence type="ECO:0000313" key="2">
    <source>
        <dbReference type="EMBL" id="SEH78734.1"/>
    </source>
</evidence>
<feature type="transmembrane region" description="Helical" evidence="1">
    <location>
        <begin position="77"/>
        <end position="99"/>
    </location>
</feature>
<keyword evidence="3" id="KW-1185">Reference proteome</keyword>
<feature type="transmembrane region" description="Helical" evidence="1">
    <location>
        <begin position="195"/>
        <end position="213"/>
    </location>
</feature>
<dbReference type="AlphaFoldDB" id="A0A1H6KSC5"/>
<feature type="transmembrane region" description="Helical" evidence="1">
    <location>
        <begin position="42"/>
        <end position="65"/>
    </location>
</feature>
<protein>
    <recommendedName>
        <fullName evidence="4">Acyltransferase family</fullName>
    </recommendedName>
</protein>
<feature type="transmembrane region" description="Helical" evidence="1">
    <location>
        <begin position="233"/>
        <end position="250"/>
    </location>
</feature>
<dbReference type="KEGG" id="agl:PYTT_0741"/>
<keyword evidence="1" id="KW-0812">Transmembrane</keyword>
<feature type="transmembrane region" description="Helical" evidence="1">
    <location>
        <begin position="105"/>
        <end position="123"/>
    </location>
</feature>
<feature type="transmembrane region" description="Helical" evidence="1">
    <location>
        <begin position="135"/>
        <end position="153"/>
    </location>
</feature>
<dbReference type="EMBL" id="LT629973">
    <property type="protein sequence ID" value="SEH78734.1"/>
    <property type="molecule type" value="Genomic_DNA"/>
</dbReference>
<keyword evidence="1" id="KW-0472">Membrane</keyword>
<evidence type="ECO:0008006" key="4">
    <source>
        <dbReference type="Google" id="ProtNLM"/>
    </source>
</evidence>
<sequence>MWLGISWTAWAVIAGCLAYVTATLYPNDPQATVWKDHLGAIWIIRNAFGLGEHPFLVVLWFLCNLFVYQTVYAACRIYCWCTLHIYSLVLLLLILWGTTNYSIPYIHHAGILCFLSGAGMRSIKPGDLAQAMRKRLWILLPLVILAWSAFFFHGQSYLFEAPWTWLMFPLLAGGGLALLLLALFLFPLGGKITSYLAHMGPALMWIYGAHIPLYRVLKAALRAIAGHPVELNAAAALISFFILYYLYLLFQKLFPLPMSILCLGARTKPFRATQHQG</sequence>
<proteinExistence type="predicted"/>
<reference evidence="3" key="1">
    <citation type="submission" date="2016-09" db="EMBL/GenBank/DDBJ databases">
        <authorList>
            <person name="Koehorst J."/>
        </authorList>
    </citation>
    <scope>NUCLEOTIDE SEQUENCE [LARGE SCALE GENOMIC DNA]</scope>
</reference>
<organism evidence="2 3">
    <name type="scientific">Akkermansia glycaniphila</name>
    <dbReference type="NCBI Taxonomy" id="1679444"/>
    <lineage>
        <taxon>Bacteria</taxon>
        <taxon>Pseudomonadati</taxon>
        <taxon>Verrucomicrobiota</taxon>
        <taxon>Verrucomicrobiia</taxon>
        <taxon>Verrucomicrobiales</taxon>
        <taxon>Akkermansiaceae</taxon>
        <taxon>Akkermansia</taxon>
    </lineage>
</organism>
<gene>
    <name evidence="2" type="ORF">PYTT_0741</name>
</gene>
<feature type="transmembrane region" description="Helical" evidence="1">
    <location>
        <begin position="165"/>
        <end position="188"/>
    </location>
</feature>
<dbReference type="Proteomes" id="UP000176204">
    <property type="component" value="Chromosome I"/>
</dbReference>
<accession>A0A1H6KSC5</accession>